<accession>A0ABS5ESN7</accession>
<feature type="domain" description="YscD cytoplasmic" evidence="2">
    <location>
        <begin position="20"/>
        <end position="108"/>
    </location>
</feature>
<keyword evidence="1" id="KW-1133">Transmembrane helix</keyword>
<dbReference type="EMBL" id="JAAGBB010000001">
    <property type="protein sequence ID" value="MBR0662925.1"/>
    <property type="molecule type" value="Genomic_DNA"/>
</dbReference>
<feature type="transmembrane region" description="Helical" evidence="1">
    <location>
        <begin position="120"/>
        <end position="142"/>
    </location>
</feature>
<sequence>MREHAPPDTASGDKAPWRIEILSGPHAGAVLPLPAGAFRLGGAPEDDLVFADPGARPGHALLTLGHDGEARLAAGAEIMAAGRRIAAGAERRLAAGAEIVLGATRLRVAGPPRAVRSRTWLRPVTAMAGGAIAALIAGFAWLQPGPSAAVAGPPAAAAPRAAVPDPMAAAAALQAKLDEAGLPLTARAEGGAVLVAGALPTGEDRRWAALRAWYDGAHGAGPALLVRLGAAVPAELPRLAVRAVSLAPIPFVIAADGERYGEGAVLPGGWVLDGITAEHLVFRRGDRTVTTGL</sequence>
<evidence type="ECO:0000259" key="3">
    <source>
        <dbReference type="Pfam" id="PF23893"/>
    </source>
</evidence>
<name>A0ABS5ESN7_9PROT</name>
<dbReference type="InterPro" id="IPR032030">
    <property type="entry name" value="YscD_cytoplasmic_dom"/>
</dbReference>
<feature type="domain" description="YscD/Y4YQ C-terminal" evidence="3">
    <location>
        <begin position="239"/>
        <end position="290"/>
    </location>
</feature>
<dbReference type="Pfam" id="PF23893">
    <property type="entry name" value="Y4YQ_C"/>
    <property type="match status" value="1"/>
</dbReference>
<evidence type="ECO:0000256" key="1">
    <source>
        <dbReference type="SAM" id="Phobius"/>
    </source>
</evidence>
<proteinExistence type="predicted"/>
<reference evidence="5" key="1">
    <citation type="journal article" date="2021" name="Syst. Appl. Microbiol.">
        <title>Roseomonas hellenica sp. nov., isolated from roots of wild-growing Alkanna tinctoria.</title>
        <authorList>
            <person name="Rat A."/>
            <person name="Naranjo H.D."/>
            <person name="Lebbe L."/>
            <person name="Cnockaert M."/>
            <person name="Krigas N."/>
            <person name="Grigoriadou K."/>
            <person name="Maloupa E."/>
            <person name="Willems A."/>
        </authorList>
    </citation>
    <scope>NUCLEOTIDE SEQUENCE [LARGE SCALE GENOMIC DNA]</scope>
    <source>
        <strain evidence="5">LMG 31523</strain>
    </source>
</reference>
<evidence type="ECO:0000259" key="2">
    <source>
        <dbReference type="Pfam" id="PF16697"/>
    </source>
</evidence>
<keyword evidence="1" id="KW-0812">Transmembrane</keyword>
<evidence type="ECO:0000313" key="5">
    <source>
        <dbReference type="Proteomes" id="UP001196870"/>
    </source>
</evidence>
<organism evidence="4 5">
    <name type="scientific">Plastoroseomonas hellenica</name>
    <dbReference type="NCBI Taxonomy" id="2687306"/>
    <lineage>
        <taxon>Bacteria</taxon>
        <taxon>Pseudomonadati</taxon>
        <taxon>Pseudomonadota</taxon>
        <taxon>Alphaproteobacteria</taxon>
        <taxon>Acetobacterales</taxon>
        <taxon>Acetobacteraceae</taxon>
        <taxon>Plastoroseomonas</taxon>
    </lineage>
</organism>
<gene>
    <name evidence="4" type="ORF">GXW71_01025</name>
</gene>
<comment type="caution">
    <text evidence="4">The sequence shown here is derived from an EMBL/GenBank/DDBJ whole genome shotgun (WGS) entry which is preliminary data.</text>
</comment>
<dbReference type="Proteomes" id="UP001196870">
    <property type="component" value="Unassembled WGS sequence"/>
</dbReference>
<dbReference type="SUPFAM" id="SSF49879">
    <property type="entry name" value="SMAD/FHA domain"/>
    <property type="match status" value="1"/>
</dbReference>
<dbReference type="Pfam" id="PF16697">
    <property type="entry name" value="Yop-YscD_cpl"/>
    <property type="match status" value="1"/>
</dbReference>
<dbReference type="InterPro" id="IPR057770">
    <property type="entry name" value="YscD/Y4YQ_C"/>
</dbReference>
<dbReference type="Gene3D" id="2.60.200.20">
    <property type="match status" value="1"/>
</dbReference>
<protein>
    <recommendedName>
        <fullName evidence="6">YscD cytoplasmic domain-containing protein</fullName>
    </recommendedName>
</protein>
<evidence type="ECO:0008006" key="6">
    <source>
        <dbReference type="Google" id="ProtNLM"/>
    </source>
</evidence>
<dbReference type="InterPro" id="IPR008984">
    <property type="entry name" value="SMAD_FHA_dom_sf"/>
</dbReference>
<evidence type="ECO:0000313" key="4">
    <source>
        <dbReference type="EMBL" id="MBR0662925.1"/>
    </source>
</evidence>
<dbReference type="RefSeq" id="WP_211850500.1">
    <property type="nucleotide sequence ID" value="NZ_JAAGBB010000001.1"/>
</dbReference>
<keyword evidence="5" id="KW-1185">Reference proteome</keyword>
<keyword evidence="1" id="KW-0472">Membrane</keyword>